<dbReference type="InterPro" id="IPR011051">
    <property type="entry name" value="RmlC_Cupin_sf"/>
</dbReference>
<dbReference type="InterPro" id="IPR051610">
    <property type="entry name" value="GPI/OXD"/>
</dbReference>
<dbReference type="SUPFAM" id="SSF51182">
    <property type="entry name" value="RmlC-like cupins"/>
    <property type="match status" value="1"/>
</dbReference>
<dbReference type="EMBL" id="FNWL01000002">
    <property type="protein sequence ID" value="SEH16630.1"/>
    <property type="molecule type" value="Genomic_DNA"/>
</dbReference>
<dbReference type="Gene3D" id="2.60.120.10">
    <property type="entry name" value="Jelly Rolls"/>
    <property type="match status" value="1"/>
</dbReference>
<reference evidence="4" key="1">
    <citation type="submission" date="2016-10" db="EMBL/GenBank/DDBJ databases">
        <authorList>
            <person name="Varghese N."/>
            <person name="Submissions S."/>
        </authorList>
    </citation>
    <scope>NUCLEOTIDE SEQUENCE [LARGE SCALE GENOMIC DNA]</scope>
    <source>
        <strain evidence="4">CGMCC 1.8981</strain>
    </source>
</reference>
<keyword evidence="4" id="KW-1185">Reference proteome</keyword>
<dbReference type="GO" id="GO:0046872">
    <property type="term" value="F:metal ion binding"/>
    <property type="evidence" value="ECO:0007669"/>
    <property type="project" value="UniProtKB-KW"/>
</dbReference>
<dbReference type="InterPro" id="IPR013096">
    <property type="entry name" value="Cupin_2"/>
</dbReference>
<dbReference type="Pfam" id="PF07883">
    <property type="entry name" value="Cupin_2"/>
    <property type="match status" value="1"/>
</dbReference>
<name>A0A1H6G1Z5_9EURY</name>
<sequence length="151" mass="16850">MPVDCTLLTLVVVHYCSMEYEVVHTDDVPLTDLSETDDVPPDLQIRALDEVLDTDDVQLKLWYFEPGEEIQYHAHSEQEEIFYVLEGEFSLKLGRSGEEEFVEADAGTFWIAKPEIGHGHRNVGDEQGVVLAIGAPAVDDPGLDPHGIDDE</sequence>
<gene>
    <name evidence="3" type="ORF">SAMN04487967_2750</name>
</gene>
<dbReference type="Proteomes" id="UP000199112">
    <property type="component" value="Unassembled WGS sequence"/>
</dbReference>
<keyword evidence="1" id="KW-0479">Metal-binding</keyword>
<evidence type="ECO:0000259" key="2">
    <source>
        <dbReference type="Pfam" id="PF07883"/>
    </source>
</evidence>
<protein>
    <submittedName>
        <fullName evidence="3">Cupin domain protein</fullName>
    </submittedName>
</protein>
<dbReference type="InterPro" id="IPR014710">
    <property type="entry name" value="RmlC-like_jellyroll"/>
</dbReference>
<accession>A0A1H6G1Z5</accession>
<evidence type="ECO:0000313" key="3">
    <source>
        <dbReference type="EMBL" id="SEH16630.1"/>
    </source>
</evidence>
<dbReference type="PANTHER" id="PTHR35848">
    <property type="entry name" value="OXALATE-BINDING PROTEIN"/>
    <property type="match status" value="1"/>
</dbReference>
<feature type="domain" description="Cupin type-2" evidence="2">
    <location>
        <begin position="61"/>
        <end position="133"/>
    </location>
</feature>
<evidence type="ECO:0000256" key="1">
    <source>
        <dbReference type="ARBA" id="ARBA00022723"/>
    </source>
</evidence>
<organism evidence="3 4">
    <name type="scientific">Natronorubrum sediminis</name>
    <dbReference type="NCBI Taxonomy" id="640943"/>
    <lineage>
        <taxon>Archaea</taxon>
        <taxon>Methanobacteriati</taxon>
        <taxon>Methanobacteriota</taxon>
        <taxon>Stenosarchaea group</taxon>
        <taxon>Halobacteria</taxon>
        <taxon>Halobacteriales</taxon>
        <taxon>Natrialbaceae</taxon>
        <taxon>Natronorubrum</taxon>
    </lineage>
</organism>
<dbReference type="PANTHER" id="PTHR35848:SF9">
    <property type="entry name" value="SLL1358 PROTEIN"/>
    <property type="match status" value="1"/>
</dbReference>
<proteinExistence type="predicted"/>
<evidence type="ECO:0000313" key="4">
    <source>
        <dbReference type="Proteomes" id="UP000199112"/>
    </source>
</evidence>
<dbReference type="AlphaFoldDB" id="A0A1H6G1Z5"/>